<dbReference type="PANTHER" id="PTHR43737:SF1">
    <property type="entry name" value="DUF1501 DOMAIN-CONTAINING PROTEIN"/>
    <property type="match status" value="1"/>
</dbReference>
<organism evidence="1 2">
    <name type="scientific">Kineosporia mesophila</name>
    <dbReference type="NCBI Taxonomy" id="566012"/>
    <lineage>
        <taxon>Bacteria</taxon>
        <taxon>Bacillati</taxon>
        <taxon>Actinomycetota</taxon>
        <taxon>Actinomycetes</taxon>
        <taxon>Kineosporiales</taxon>
        <taxon>Kineosporiaceae</taxon>
        <taxon>Kineosporia</taxon>
    </lineage>
</organism>
<name>A0ABP7AM31_9ACTN</name>
<reference evidence="2" key="1">
    <citation type="journal article" date="2019" name="Int. J. Syst. Evol. Microbiol.">
        <title>The Global Catalogue of Microorganisms (GCM) 10K type strain sequencing project: providing services to taxonomists for standard genome sequencing and annotation.</title>
        <authorList>
            <consortium name="The Broad Institute Genomics Platform"/>
            <consortium name="The Broad Institute Genome Sequencing Center for Infectious Disease"/>
            <person name="Wu L."/>
            <person name="Ma J."/>
        </authorList>
    </citation>
    <scope>NUCLEOTIDE SEQUENCE [LARGE SCALE GENOMIC DNA]</scope>
    <source>
        <strain evidence="2">JCM 16902</strain>
    </source>
</reference>
<protein>
    <submittedName>
        <fullName evidence="1">DUF1501 domain-containing protein</fullName>
    </submittedName>
</protein>
<accession>A0ABP7AM31</accession>
<keyword evidence="2" id="KW-1185">Reference proteome</keyword>
<dbReference type="PANTHER" id="PTHR43737">
    <property type="entry name" value="BLL7424 PROTEIN"/>
    <property type="match status" value="1"/>
</dbReference>
<dbReference type="Proteomes" id="UP001501074">
    <property type="component" value="Unassembled WGS sequence"/>
</dbReference>
<dbReference type="EMBL" id="BAAAZO010000012">
    <property type="protein sequence ID" value="GAA3636002.1"/>
    <property type="molecule type" value="Genomic_DNA"/>
</dbReference>
<dbReference type="PROSITE" id="PS51318">
    <property type="entry name" value="TAT"/>
    <property type="match status" value="1"/>
</dbReference>
<sequence length="419" mass="42995">MTTTETNCGCPEGRGMSRRNLLRGAVATGLTAGLTTASGVELAFGAAAGTGTLVVLSLHGGMDGLSVVVPNGDAGYLKSRPNIGVQASVTKKIDSMFGLHPAMKPIFGLWDAGSMAAVQAVGQDDPSRSHFAAQEAMERAAPGSGLRTGWIDRTLGGLGNPGGLTATQVGAGSQMPTSMNGSNLKFAISTIAGVKLGSSGARVPLSGWKSALKASRAGTPATVWQPLTAGFQAVSNLSTLAKQADDPAQYGYPDTPLGHALHDVARLIKADLGLSMATVDQGDWDMHAGLGKSDAGWMYKQLTELSTALAAFAKHLGDAGMKRTTLVTLSEFGRRIDENGSGGLDHGHGNAVLLLGGGLRKGVHGTWPGLAAKDRVDGDLAGTTDYRSIVSEVLRKRCGVSSTTNIFPGFKPKAVGLFA</sequence>
<dbReference type="InterPro" id="IPR006311">
    <property type="entry name" value="TAT_signal"/>
</dbReference>
<dbReference type="RefSeq" id="WP_231488805.1">
    <property type="nucleotide sequence ID" value="NZ_BAAAZO010000012.1"/>
</dbReference>
<dbReference type="Pfam" id="PF07394">
    <property type="entry name" value="DUF1501"/>
    <property type="match status" value="1"/>
</dbReference>
<evidence type="ECO:0000313" key="2">
    <source>
        <dbReference type="Proteomes" id="UP001501074"/>
    </source>
</evidence>
<comment type="caution">
    <text evidence="1">The sequence shown here is derived from an EMBL/GenBank/DDBJ whole genome shotgun (WGS) entry which is preliminary data.</text>
</comment>
<proteinExistence type="predicted"/>
<dbReference type="InterPro" id="IPR010869">
    <property type="entry name" value="DUF1501"/>
</dbReference>
<gene>
    <name evidence="1" type="ORF">GCM10022223_63050</name>
</gene>
<evidence type="ECO:0000313" key="1">
    <source>
        <dbReference type="EMBL" id="GAA3636002.1"/>
    </source>
</evidence>